<dbReference type="PROSITE" id="PS50089">
    <property type="entry name" value="ZF_RING_2"/>
    <property type="match status" value="2"/>
</dbReference>
<dbReference type="OrthoDB" id="264917at2759"/>
<sequence length="388" mass="43604">MATYSLNCFACQNTLASPITLSCGYTVCQSCLPPTEDEVNCFVCPVSDCKREKHLFGPSVNEDQVIESLLVQEGVRNSMMCSIGQRHLLDHPVTNHCGHTFCKLCLLQQKIMTNSCPICQKRLPSYQFIQAQPVTFLINRVLLERYPADQSQKSWLPPSTSPSGTEIPINLLDFPLLPSQILRIPMRTLQNQVILRNHLLVCPETQSLQLAVLYKFKASVGTIAKITSVEQRENGTLITIVGMDRFAVLKIKQTTEDHVVAEIERKFEQTESEHTTDDLSSVKLATRIHSFFIHLAQSAPSRSFSNHVQGLLGPVWLDSVQTMYGPLPSPEDPVGLCWWSAAVLPVGNHERHVLLETNGLMDRLGLILLWIQDLESQWTGRREAEESE</sequence>
<dbReference type="InterPro" id="IPR027370">
    <property type="entry name" value="Znf-RING_euk"/>
</dbReference>
<evidence type="ECO:0000259" key="5">
    <source>
        <dbReference type="PROSITE" id="PS50089"/>
    </source>
</evidence>
<dbReference type="PANTHER" id="PTHR23327">
    <property type="entry name" value="RING FINGER PROTEIN 127"/>
    <property type="match status" value="1"/>
</dbReference>
<evidence type="ECO:0000256" key="2">
    <source>
        <dbReference type="ARBA" id="ARBA00022771"/>
    </source>
</evidence>
<dbReference type="InterPro" id="IPR013083">
    <property type="entry name" value="Znf_RING/FYVE/PHD"/>
</dbReference>
<dbReference type="Proteomes" id="UP000717996">
    <property type="component" value="Unassembled WGS sequence"/>
</dbReference>
<dbReference type="InterPro" id="IPR046336">
    <property type="entry name" value="Lon_prtase_N_sf"/>
</dbReference>
<dbReference type="InterPro" id="IPR017907">
    <property type="entry name" value="Znf_RING_CS"/>
</dbReference>
<dbReference type="InterPro" id="IPR015947">
    <property type="entry name" value="PUA-like_sf"/>
</dbReference>
<evidence type="ECO:0000313" key="8">
    <source>
        <dbReference type="Proteomes" id="UP000717996"/>
    </source>
</evidence>
<evidence type="ECO:0000256" key="3">
    <source>
        <dbReference type="ARBA" id="ARBA00022833"/>
    </source>
</evidence>
<evidence type="ECO:0000259" key="6">
    <source>
        <dbReference type="PROSITE" id="PS51787"/>
    </source>
</evidence>
<name>A0A9P6YGQ4_RHIOR</name>
<comment type="caution">
    <text evidence="7">The sequence shown here is derived from an EMBL/GenBank/DDBJ whole genome shotgun (WGS) entry which is preliminary data.</text>
</comment>
<organism evidence="7 8">
    <name type="scientific">Rhizopus oryzae</name>
    <name type="common">Mucormycosis agent</name>
    <name type="synonym">Rhizopus arrhizus var. delemar</name>
    <dbReference type="NCBI Taxonomy" id="64495"/>
    <lineage>
        <taxon>Eukaryota</taxon>
        <taxon>Fungi</taxon>
        <taxon>Fungi incertae sedis</taxon>
        <taxon>Mucoromycota</taxon>
        <taxon>Mucoromycotina</taxon>
        <taxon>Mucoromycetes</taxon>
        <taxon>Mucorales</taxon>
        <taxon>Mucorineae</taxon>
        <taxon>Rhizopodaceae</taxon>
        <taxon>Rhizopus</taxon>
    </lineage>
</organism>
<dbReference type="Gene3D" id="3.30.40.10">
    <property type="entry name" value="Zinc/RING finger domain, C3HC4 (zinc finger)"/>
    <property type="match status" value="2"/>
</dbReference>
<evidence type="ECO:0000256" key="1">
    <source>
        <dbReference type="ARBA" id="ARBA00022723"/>
    </source>
</evidence>
<dbReference type="EMBL" id="JAANIT010000399">
    <property type="protein sequence ID" value="KAG1548115.1"/>
    <property type="molecule type" value="Genomic_DNA"/>
</dbReference>
<feature type="domain" description="RING-type" evidence="5">
    <location>
        <begin position="81"/>
        <end position="120"/>
    </location>
</feature>
<gene>
    <name evidence="7" type="ORF">G6F51_003862</name>
</gene>
<accession>A0A9P6YGQ4</accession>
<protein>
    <recommendedName>
        <fullName evidence="9">RING-type domain-containing protein</fullName>
    </recommendedName>
</protein>
<evidence type="ECO:0008006" key="9">
    <source>
        <dbReference type="Google" id="ProtNLM"/>
    </source>
</evidence>
<keyword evidence="2 4" id="KW-0863">Zinc-finger</keyword>
<dbReference type="SUPFAM" id="SSF57850">
    <property type="entry name" value="RING/U-box"/>
    <property type="match status" value="2"/>
</dbReference>
<feature type="domain" description="RING-type" evidence="5">
    <location>
        <begin position="8"/>
        <end position="44"/>
    </location>
</feature>
<evidence type="ECO:0000256" key="4">
    <source>
        <dbReference type="PROSITE-ProRule" id="PRU00175"/>
    </source>
</evidence>
<keyword evidence="3" id="KW-0862">Zinc</keyword>
<dbReference type="PROSITE" id="PS51787">
    <property type="entry name" value="LON_N"/>
    <property type="match status" value="1"/>
</dbReference>
<dbReference type="PROSITE" id="PS00518">
    <property type="entry name" value="ZF_RING_1"/>
    <property type="match status" value="1"/>
</dbReference>
<dbReference type="PANTHER" id="PTHR23327:SF42">
    <property type="entry name" value="LON PEPTIDASE N-TERMINAL DOMAIN AND RING FINGER PROTEIN C14F5.10C"/>
    <property type="match status" value="1"/>
</dbReference>
<dbReference type="InterPro" id="IPR003111">
    <property type="entry name" value="Lon_prtase_N"/>
</dbReference>
<dbReference type="GO" id="GO:0061630">
    <property type="term" value="F:ubiquitin protein ligase activity"/>
    <property type="evidence" value="ECO:0007669"/>
    <property type="project" value="TreeGrafter"/>
</dbReference>
<dbReference type="GO" id="GO:0008270">
    <property type="term" value="F:zinc ion binding"/>
    <property type="evidence" value="ECO:0007669"/>
    <property type="project" value="UniProtKB-KW"/>
</dbReference>
<reference evidence="7" key="1">
    <citation type="journal article" date="2020" name="Microb. Genom.">
        <title>Genetic diversity of clinical and environmental Mucorales isolates obtained from an investigation of mucormycosis cases among solid organ transplant recipients.</title>
        <authorList>
            <person name="Nguyen M.H."/>
            <person name="Kaul D."/>
            <person name="Muto C."/>
            <person name="Cheng S.J."/>
            <person name="Richter R.A."/>
            <person name="Bruno V.M."/>
            <person name="Liu G."/>
            <person name="Beyhan S."/>
            <person name="Sundermann A.J."/>
            <person name="Mounaud S."/>
            <person name="Pasculle A.W."/>
            <person name="Nierman W.C."/>
            <person name="Driscoll E."/>
            <person name="Cumbie R."/>
            <person name="Clancy C.J."/>
            <person name="Dupont C.L."/>
        </authorList>
    </citation>
    <scope>NUCLEOTIDE SEQUENCE</scope>
    <source>
        <strain evidence="7">GL16</strain>
    </source>
</reference>
<dbReference type="Pfam" id="PF02190">
    <property type="entry name" value="LON_substr_bdg"/>
    <property type="match status" value="1"/>
</dbReference>
<evidence type="ECO:0000313" key="7">
    <source>
        <dbReference type="EMBL" id="KAG1548115.1"/>
    </source>
</evidence>
<keyword evidence="1" id="KW-0479">Metal-binding</keyword>
<dbReference type="SMART" id="SM00464">
    <property type="entry name" value="LON"/>
    <property type="match status" value="1"/>
</dbReference>
<proteinExistence type="predicted"/>
<dbReference type="AlphaFoldDB" id="A0A9P6YGQ4"/>
<dbReference type="Pfam" id="PF13445">
    <property type="entry name" value="zf-RING_UBOX"/>
    <property type="match status" value="1"/>
</dbReference>
<dbReference type="InterPro" id="IPR001841">
    <property type="entry name" value="Znf_RING"/>
</dbReference>
<dbReference type="SMART" id="SM00184">
    <property type="entry name" value="RING"/>
    <property type="match status" value="2"/>
</dbReference>
<dbReference type="SUPFAM" id="SSF88697">
    <property type="entry name" value="PUA domain-like"/>
    <property type="match status" value="1"/>
</dbReference>
<feature type="domain" description="Lon N-terminal" evidence="6">
    <location>
        <begin position="132"/>
        <end position="375"/>
    </location>
</feature>
<dbReference type="Gene3D" id="2.30.130.40">
    <property type="entry name" value="LON domain-like"/>
    <property type="match status" value="1"/>
</dbReference>